<dbReference type="AlphaFoldDB" id="G8WTB9"/>
<proteinExistence type="predicted"/>
<evidence type="ECO:0000313" key="2">
    <source>
        <dbReference type="EMBL" id="AEW93002.1"/>
    </source>
</evidence>
<dbReference type="HOGENOM" id="CLU_1785750_0_0_11"/>
<dbReference type="PATRIC" id="fig|1003195.29.peg.631"/>
<sequence>MSDAPTSAPSAEEVARAHAYLAAASAGFYIPLEDWAGREDGTATTGTYGDGTTLTHHPRGIPFELAAPCARHTTHTTRLRWPHELKTALQEAEACSTSTEEHPPPSAGWFVPRVPPNRPAAPEPTNLGVEQDPIVVTPLHTKDNQ</sequence>
<dbReference type="STRING" id="1003195.SCATT_06310"/>
<dbReference type="RefSeq" id="WP_014627390.1">
    <property type="nucleotide sequence ID" value="NC_016111.1"/>
</dbReference>
<feature type="compositionally biased region" description="Pro residues" evidence="1">
    <location>
        <begin position="113"/>
        <end position="122"/>
    </location>
</feature>
<organism evidence="2 3">
    <name type="scientific">Streptantibioticus cattleyicolor (strain ATCC 35852 / DSM 46488 / JCM 4925 / NBRC 14057 / NRRL 8057)</name>
    <name type="common">Streptomyces cattleya</name>
    <dbReference type="NCBI Taxonomy" id="1003195"/>
    <lineage>
        <taxon>Bacteria</taxon>
        <taxon>Bacillati</taxon>
        <taxon>Actinomycetota</taxon>
        <taxon>Actinomycetes</taxon>
        <taxon>Kitasatosporales</taxon>
        <taxon>Streptomycetaceae</taxon>
        <taxon>Streptantibioticus</taxon>
    </lineage>
</organism>
<accession>G8WTB9</accession>
<protein>
    <submittedName>
        <fullName evidence="2">Uncharacterized protein</fullName>
    </submittedName>
</protein>
<name>G8WTB9_STREN</name>
<dbReference type="KEGG" id="scy:SCATT_06310"/>
<keyword evidence="3" id="KW-1185">Reference proteome</keyword>
<evidence type="ECO:0000313" key="3">
    <source>
        <dbReference type="Proteomes" id="UP000007842"/>
    </source>
</evidence>
<evidence type="ECO:0000256" key="1">
    <source>
        <dbReference type="SAM" id="MobiDB-lite"/>
    </source>
</evidence>
<feature type="region of interest" description="Disordered" evidence="1">
    <location>
        <begin position="90"/>
        <end position="145"/>
    </location>
</feature>
<dbReference type="EMBL" id="CP003219">
    <property type="protein sequence ID" value="AEW93002.1"/>
    <property type="molecule type" value="Genomic_DNA"/>
</dbReference>
<dbReference type="Proteomes" id="UP000007842">
    <property type="component" value="Chromosome"/>
</dbReference>
<reference evidence="3" key="1">
    <citation type="submission" date="2011-12" db="EMBL/GenBank/DDBJ databases">
        <title>Complete genome sequence of Streptomyces cattleya strain DSM 46488.</title>
        <authorList>
            <person name="Ou H.-Y."/>
            <person name="Li P."/>
            <person name="Zhao C."/>
            <person name="O'Hagan D."/>
            <person name="Deng Z."/>
        </authorList>
    </citation>
    <scope>NUCLEOTIDE SEQUENCE [LARGE SCALE GENOMIC DNA]</scope>
    <source>
        <strain evidence="3">ATCC 35852 / DSM 46488 / JCM 4925 / NBRC 14057 / NRRL 8057</strain>
    </source>
</reference>
<gene>
    <name evidence="2" type="ordered locus">SCATT_06310</name>
</gene>